<evidence type="ECO:0000313" key="1">
    <source>
        <dbReference type="EMBL" id="UZW76378.1"/>
    </source>
</evidence>
<keyword evidence="1" id="KW-0808">Transferase</keyword>
<dbReference type="KEGG" id="asem:NNL22_07265"/>
<sequence>MNLLESQISFVTSLIKKHQPQDALQIGLGNLDLTLAICHELNDIDDAALTLITPSLSQHSSFLKHMNKVKVGMLSDLVELIRTPADEVLPDFYFQNRTVDMAIINGGEAFDQMLVAFYYVDKMLVSKGTVIINDADSPVMKKLCRYLVSERDYTLQTSLESADKPPVIGNFLRKQLKRAPGFISDKVKMFVNPELLVSDEELGVQCSTLALTKPIDEGEIDMDFDTLLESIINE</sequence>
<dbReference type="SUPFAM" id="SSF53335">
    <property type="entry name" value="S-adenosyl-L-methionine-dependent methyltransferases"/>
    <property type="match status" value="1"/>
</dbReference>
<reference evidence="1" key="1">
    <citation type="submission" date="2022-07" db="EMBL/GenBank/DDBJ databases">
        <title>Alkalimarinus sp. nov., isolated from gut of a Alitta virens.</title>
        <authorList>
            <person name="Yang A.I."/>
            <person name="Shin N.-R."/>
        </authorList>
    </citation>
    <scope>NUCLEOTIDE SEQUENCE</scope>
    <source>
        <strain evidence="1">FA028</strain>
    </source>
</reference>
<dbReference type="Proteomes" id="UP001164472">
    <property type="component" value="Chromosome"/>
</dbReference>
<dbReference type="GO" id="GO:0008168">
    <property type="term" value="F:methyltransferase activity"/>
    <property type="evidence" value="ECO:0007669"/>
    <property type="project" value="UniProtKB-KW"/>
</dbReference>
<dbReference type="RefSeq" id="WP_251811879.1">
    <property type="nucleotide sequence ID" value="NZ_CP101527.1"/>
</dbReference>
<gene>
    <name evidence="1" type="ORF">NNL22_07265</name>
</gene>
<name>A0A9E8HKL3_9ALTE</name>
<dbReference type="Gene3D" id="3.40.50.150">
    <property type="entry name" value="Vaccinia Virus protein VP39"/>
    <property type="match status" value="1"/>
</dbReference>
<dbReference type="InterPro" id="IPR029063">
    <property type="entry name" value="SAM-dependent_MTases_sf"/>
</dbReference>
<keyword evidence="2" id="KW-1185">Reference proteome</keyword>
<protein>
    <submittedName>
        <fullName evidence="1">Class I SAM-dependent methyltransferase</fullName>
    </submittedName>
</protein>
<evidence type="ECO:0000313" key="2">
    <source>
        <dbReference type="Proteomes" id="UP001164472"/>
    </source>
</evidence>
<dbReference type="AlphaFoldDB" id="A0A9E8HKL3"/>
<organism evidence="1 2">
    <name type="scientific">Alkalimarinus sediminis</name>
    <dbReference type="NCBI Taxonomy" id="1632866"/>
    <lineage>
        <taxon>Bacteria</taxon>
        <taxon>Pseudomonadati</taxon>
        <taxon>Pseudomonadota</taxon>
        <taxon>Gammaproteobacteria</taxon>
        <taxon>Alteromonadales</taxon>
        <taxon>Alteromonadaceae</taxon>
        <taxon>Alkalimarinus</taxon>
    </lineage>
</organism>
<dbReference type="EMBL" id="CP101527">
    <property type="protein sequence ID" value="UZW76378.1"/>
    <property type="molecule type" value="Genomic_DNA"/>
</dbReference>
<accession>A0A9E8HKL3</accession>
<keyword evidence="1" id="KW-0489">Methyltransferase</keyword>
<dbReference type="GO" id="GO:0032259">
    <property type="term" value="P:methylation"/>
    <property type="evidence" value="ECO:0007669"/>
    <property type="project" value="UniProtKB-KW"/>
</dbReference>
<proteinExistence type="predicted"/>